<dbReference type="GO" id="GO:0009055">
    <property type="term" value="F:electron transfer activity"/>
    <property type="evidence" value="ECO:0007669"/>
    <property type="project" value="InterPro"/>
</dbReference>
<evidence type="ECO:0000313" key="11">
    <source>
        <dbReference type="EMBL" id="KAH0507328.1"/>
    </source>
</evidence>
<sequence length="366" mass="40369">MAAGEEEVSGPIGESCAALGHGNRGSVPWTCGVCHGTKERGSPGGEHRNRATGQRPPASLGSDFPPEYRSPGLPVTASTSRAGRGSSLPLHVPPLAISSRVSVSRCLPLSSPPDKPDIKTPMANEANPCPCDIGHKLEYGGMGQEVQVEHIKAYITKSPEDTGKAVIVVQDIYGWQLPNTRYMADMIAGNGYTTIVPDFFVGREPWDPAADWSTFPEWIKSRSAREVNREVEAVLRYLKQKCHAQKIGIVGFCWGGAVVHHVMLRYPEVRAGVSVYGIIKDSEDVYNLKNPTLFIFAENDAVIPLEQVSVLTQKLKKHCIVNYQVKTFSGQTHGFVHRKREDCSPADKPYIEEARRNLIEWFNKYM</sequence>
<keyword evidence="6" id="KW-0378">Hydrolase</keyword>
<comment type="caution">
    <text evidence="11">The sequence shown here is derived from an EMBL/GenBank/DDBJ whole genome shotgun (WGS) entry which is preliminary data.</text>
</comment>
<protein>
    <recommendedName>
        <fullName evidence="3">Carboxymethylenebutenolidase homolog</fullName>
    </recommendedName>
</protein>
<evidence type="ECO:0000256" key="3">
    <source>
        <dbReference type="ARBA" id="ARBA00014180"/>
    </source>
</evidence>
<feature type="domain" description="Cytochrome c" evidence="10">
    <location>
        <begin position="1"/>
        <end position="159"/>
    </location>
</feature>
<evidence type="ECO:0000256" key="8">
    <source>
        <dbReference type="PROSITE-ProRule" id="PRU00433"/>
    </source>
</evidence>
<accession>A0A8J6GB31</accession>
<proteinExistence type="inferred from homology"/>
<dbReference type="Pfam" id="PF01738">
    <property type="entry name" value="DLH"/>
    <property type="match status" value="1"/>
</dbReference>
<evidence type="ECO:0000313" key="12">
    <source>
        <dbReference type="Proteomes" id="UP000710432"/>
    </source>
</evidence>
<evidence type="ECO:0000256" key="7">
    <source>
        <dbReference type="ARBA" id="ARBA00023004"/>
    </source>
</evidence>
<dbReference type="InterPro" id="IPR002925">
    <property type="entry name" value="Dienelactn_hydro"/>
</dbReference>
<keyword evidence="7 8" id="KW-0408">Iron</keyword>
<keyword evidence="5 8" id="KW-0479">Metal-binding</keyword>
<comment type="subcellular location">
    <subcellularLocation>
        <location evidence="1">Cytoplasm</location>
        <location evidence="1">Cytosol</location>
    </subcellularLocation>
</comment>
<dbReference type="GO" id="GO:0020037">
    <property type="term" value="F:heme binding"/>
    <property type="evidence" value="ECO:0007669"/>
    <property type="project" value="InterPro"/>
</dbReference>
<dbReference type="InterPro" id="IPR042946">
    <property type="entry name" value="CMBL"/>
</dbReference>
<name>A0A8J6GB31_MICOH</name>
<evidence type="ECO:0000259" key="10">
    <source>
        <dbReference type="PROSITE" id="PS51007"/>
    </source>
</evidence>
<dbReference type="EMBL" id="JAATJU010023633">
    <property type="protein sequence ID" value="KAH0507328.1"/>
    <property type="molecule type" value="Genomic_DNA"/>
</dbReference>
<gene>
    <name evidence="11" type="ORF">LTLLF_169210</name>
</gene>
<feature type="region of interest" description="Disordered" evidence="9">
    <location>
        <begin position="35"/>
        <end position="90"/>
    </location>
</feature>
<organism evidence="11 12">
    <name type="scientific">Microtus ochrogaster</name>
    <name type="common">Prairie vole</name>
    <dbReference type="NCBI Taxonomy" id="79684"/>
    <lineage>
        <taxon>Eukaryota</taxon>
        <taxon>Metazoa</taxon>
        <taxon>Chordata</taxon>
        <taxon>Craniata</taxon>
        <taxon>Vertebrata</taxon>
        <taxon>Euteleostomi</taxon>
        <taxon>Mammalia</taxon>
        <taxon>Eutheria</taxon>
        <taxon>Euarchontoglires</taxon>
        <taxon>Glires</taxon>
        <taxon>Rodentia</taxon>
        <taxon>Myomorpha</taxon>
        <taxon>Muroidea</taxon>
        <taxon>Cricetidae</taxon>
        <taxon>Arvicolinae</taxon>
        <taxon>Microtus</taxon>
    </lineage>
</organism>
<evidence type="ECO:0000256" key="6">
    <source>
        <dbReference type="ARBA" id="ARBA00022801"/>
    </source>
</evidence>
<dbReference type="Gene3D" id="3.40.50.1820">
    <property type="entry name" value="alpha/beta hydrolase"/>
    <property type="match status" value="1"/>
</dbReference>
<evidence type="ECO:0000256" key="2">
    <source>
        <dbReference type="ARBA" id="ARBA00008456"/>
    </source>
</evidence>
<dbReference type="GO" id="GO:0046872">
    <property type="term" value="F:metal ion binding"/>
    <property type="evidence" value="ECO:0007669"/>
    <property type="project" value="UniProtKB-KW"/>
</dbReference>
<keyword evidence="4" id="KW-0963">Cytoplasm</keyword>
<feature type="compositionally biased region" description="Basic and acidic residues" evidence="9">
    <location>
        <begin position="36"/>
        <end position="49"/>
    </location>
</feature>
<dbReference type="InterPro" id="IPR029058">
    <property type="entry name" value="AB_hydrolase_fold"/>
</dbReference>
<reference evidence="11" key="1">
    <citation type="submission" date="2020-03" db="EMBL/GenBank/DDBJ databases">
        <title>Studies in the Genomics of Life Span.</title>
        <authorList>
            <person name="Glass D."/>
        </authorList>
    </citation>
    <scope>NUCLEOTIDE SEQUENCE</scope>
    <source>
        <strain evidence="11">LTLLF</strain>
        <tissue evidence="11">Muscle</tissue>
    </source>
</reference>
<evidence type="ECO:0000256" key="4">
    <source>
        <dbReference type="ARBA" id="ARBA00022490"/>
    </source>
</evidence>
<evidence type="ECO:0000256" key="9">
    <source>
        <dbReference type="SAM" id="MobiDB-lite"/>
    </source>
</evidence>
<evidence type="ECO:0000256" key="1">
    <source>
        <dbReference type="ARBA" id="ARBA00004514"/>
    </source>
</evidence>
<dbReference type="GO" id="GO:0016787">
    <property type="term" value="F:hydrolase activity"/>
    <property type="evidence" value="ECO:0007669"/>
    <property type="project" value="UniProtKB-KW"/>
</dbReference>
<dbReference type="GO" id="GO:0005829">
    <property type="term" value="C:cytosol"/>
    <property type="evidence" value="ECO:0007669"/>
    <property type="project" value="UniProtKB-SubCell"/>
</dbReference>
<dbReference type="SUPFAM" id="SSF53474">
    <property type="entry name" value="alpha/beta-Hydrolases"/>
    <property type="match status" value="1"/>
</dbReference>
<dbReference type="PROSITE" id="PS51007">
    <property type="entry name" value="CYTC"/>
    <property type="match status" value="1"/>
</dbReference>
<dbReference type="InterPro" id="IPR009056">
    <property type="entry name" value="Cyt_c-like_dom"/>
</dbReference>
<dbReference type="PANTHER" id="PTHR46812:SF1">
    <property type="entry name" value="CARBOXYMETHYLENEBUTENOLIDASE HOMOLOG"/>
    <property type="match status" value="1"/>
</dbReference>
<dbReference type="FunFam" id="3.40.50.1820:FF:000178">
    <property type="entry name" value="Carboxymethylenebutenolidase homolog"/>
    <property type="match status" value="1"/>
</dbReference>
<dbReference type="PANTHER" id="PTHR46812">
    <property type="entry name" value="CARBOXYMETHYLENEBUTENOLIDASE HOMOLOG"/>
    <property type="match status" value="1"/>
</dbReference>
<dbReference type="Proteomes" id="UP000710432">
    <property type="component" value="Unassembled WGS sequence"/>
</dbReference>
<comment type="similarity">
    <text evidence="2">Belongs to the dienelactone hydrolase family.</text>
</comment>
<keyword evidence="8" id="KW-0349">Heme</keyword>
<dbReference type="AlphaFoldDB" id="A0A8J6GB31"/>
<evidence type="ECO:0000256" key="5">
    <source>
        <dbReference type="ARBA" id="ARBA00022723"/>
    </source>
</evidence>